<feature type="transmembrane region" description="Helical" evidence="6">
    <location>
        <begin position="379"/>
        <end position="399"/>
    </location>
</feature>
<keyword evidence="3 6" id="KW-0812">Transmembrane</keyword>
<dbReference type="Pfam" id="PF03348">
    <property type="entry name" value="Serinc"/>
    <property type="match status" value="1"/>
</dbReference>
<dbReference type="EMBL" id="CAJOBA010034622">
    <property type="protein sequence ID" value="CAF3989010.1"/>
    <property type="molecule type" value="Genomic_DNA"/>
</dbReference>
<evidence type="ECO:0000313" key="8">
    <source>
        <dbReference type="EMBL" id="CAF1177744.1"/>
    </source>
</evidence>
<evidence type="ECO:0000313" key="11">
    <source>
        <dbReference type="Proteomes" id="UP000663829"/>
    </source>
</evidence>
<gene>
    <name evidence="7" type="ORF">GPM918_LOCUS15230</name>
    <name evidence="8" type="ORF">OVA965_LOCUS22901</name>
    <name evidence="9" type="ORF">SRO942_LOCUS15230</name>
    <name evidence="10" type="ORF">TMI583_LOCUS23617</name>
</gene>
<feature type="transmembrane region" description="Helical" evidence="6">
    <location>
        <begin position="156"/>
        <end position="182"/>
    </location>
</feature>
<evidence type="ECO:0000256" key="3">
    <source>
        <dbReference type="ARBA" id="ARBA00022692"/>
    </source>
</evidence>
<dbReference type="GO" id="GO:0016020">
    <property type="term" value="C:membrane"/>
    <property type="evidence" value="ECO:0007669"/>
    <property type="project" value="UniProtKB-SubCell"/>
</dbReference>
<keyword evidence="5 6" id="KW-0472">Membrane</keyword>
<proteinExistence type="inferred from homology"/>
<comment type="caution">
    <text evidence="7">The sequence shown here is derived from an EMBL/GenBank/DDBJ whole genome shotgun (WGS) entry which is preliminary data.</text>
</comment>
<feature type="transmembrane region" description="Helical" evidence="6">
    <location>
        <begin position="316"/>
        <end position="333"/>
    </location>
</feature>
<dbReference type="Proteomes" id="UP000677228">
    <property type="component" value="Unassembled WGS sequence"/>
</dbReference>
<name>A0A814IWL7_9BILA</name>
<dbReference type="OrthoDB" id="5963193at2759"/>
<evidence type="ECO:0000256" key="1">
    <source>
        <dbReference type="ARBA" id="ARBA00004141"/>
    </source>
</evidence>
<feature type="transmembrane region" description="Helical" evidence="6">
    <location>
        <begin position="45"/>
        <end position="65"/>
    </location>
</feature>
<dbReference type="InterPro" id="IPR005016">
    <property type="entry name" value="TDE1/TMS"/>
</dbReference>
<accession>A0A814IWL7</accession>
<feature type="transmembrane region" description="Helical" evidence="6">
    <location>
        <begin position="419"/>
        <end position="439"/>
    </location>
</feature>
<keyword evidence="4 6" id="KW-1133">Transmembrane helix</keyword>
<organism evidence="7 11">
    <name type="scientific">Didymodactylos carnosus</name>
    <dbReference type="NCBI Taxonomy" id="1234261"/>
    <lineage>
        <taxon>Eukaryota</taxon>
        <taxon>Metazoa</taxon>
        <taxon>Spiralia</taxon>
        <taxon>Gnathifera</taxon>
        <taxon>Rotifera</taxon>
        <taxon>Eurotatoria</taxon>
        <taxon>Bdelloidea</taxon>
        <taxon>Philodinida</taxon>
        <taxon>Philodinidae</taxon>
        <taxon>Didymodactylos</taxon>
    </lineage>
</organism>
<evidence type="ECO:0000256" key="4">
    <source>
        <dbReference type="ARBA" id="ARBA00022989"/>
    </source>
</evidence>
<evidence type="ECO:0008006" key="12">
    <source>
        <dbReference type="Google" id="ProtNLM"/>
    </source>
</evidence>
<feature type="non-terminal residue" evidence="7">
    <location>
        <position position="445"/>
    </location>
</feature>
<dbReference type="EMBL" id="CAJNOQ010003799">
    <property type="protein sequence ID" value="CAF1030002.1"/>
    <property type="molecule type" value="Genomic_DNA"/>
</dbReference>
<dbReference type="EMBL" id="CAJNOK010013095">
    <property type="protein sequence ID" value="CAF1177744.1"/>
    <property type="molecule type" value="Genomic_DNA"/>
</dbReference>
<dbReference type="Proteomes" id="UP000681722">
    <property type="component" value="Unassembled WGS sequence"/>
</dbReference>
<evidence type="ECO:0000313" key="9">
    <source>
        <dbReference type="EMBL" id="CAF3800923.1"/>
    </source>
</evidence>
<feature type="transmembrane region" description="Helical" evidence="6">
    <location>
        <begin position="100"/>
        <end position="118"/>
    </location>
</feature>
<dbReference type="PANTHER" id="PTHR10383">
    <property type="entry name" value="SERINE INCORPORATOR"/>
    <property type="match status" value="1"/>
</dbReference>
<feature type="transmembrane region" description="Helical" evidence="6">
    <location>
        <begin position="203"/>
        <end position="227"/>
    </location>
</feature>
<evidence type="ECO:0000313" key="7">
    <source>
        <dbReference type="EMBL" id="CAF1030002.1"/>
    </source>
</evidence>
<protein>
    <recommendedName>
        <fullName evidence="12">Serine incorporator 3</fullName>
    </recommendedName>
</protein>
<feature type="transmembrane region" description="Helical" evidence="6">
    <location>
        <begin position="267"/>
        <end position="285"/>
    </location>
</feature>
<dbReference type="Proteomes" id="UP000682733">
    <property type="component" value="Unassembled WGS sequence"/>
</dbReference>
<comment type="subcellular location">
    <subcellularLocation>
        <location evidence="1">Membrane</location>
        <topology evidence="1">Multi-pass membrane protein</topology>
    </subcellularLocation>
</comment>
<keyword evidence="11" id="KW-1185">Reference proteome</keyword>
<dbReference type="Proteomes" id="UP000663829">
    <property type="component" value="Unassembled WGS sequence"/>
</dbReference>
<feature type="transmembrane region" description="Helical" evidence="6">
    <location>
        <begin position="130"/>
        <end position="150"/>
    </location>
</feature>
<dbReference type="EMBL" id="CAJOBC010003799">
    <property type="protein sequence ID" value="CAF3800923.1"/>
    <property type="molecule type" value="Genomic_DNA"/>
</dbReference>
<sequence>RKFLQKWVAYLECWDAVVDQRPAPCVALALLVAEIQWLHDWHMEYYYCMSISAIFLAPGLANSLAKIPALCNNYTVAGVHVLDGHLKCTDVVGYLSVYRIGFSMACFFFAFTLIMLFVRTSKDPRSGLQNGFWFFKIVFIIGLCIGAFFIPSRGFAPAIMVIGSICSFIFIIIQLILIIDFAHTWNENWVAQGESGSKKHYCGLIFFTILFYVLSLVAIILLYVFYASKPACSLHITFVTINMILCIIVSVISVLPVVQQYHSASGLLQSSFVTLYVCFLTWSAITNRPTSKECNPPLMGMIRGDSTAPKTGIDPASIVALLIFFGLIIYSTLTSSTKSSSGKLLGISGNDETGDAVPQEEGGKTYDDEETSVAYNYSLFHFMFFLASFYVMMTLTSWFRPTGDFNTFQQNDSAVWVKIASAWTCLAVYLWTIIAPCLCRNRDFS</sequence>
<evidence type="ECO:0000256" key="2">
    <source>
        <dbReference type="ARBA" id="ARBA00006665"/>
    </source>
</evidence>
<feature type="transmembrane region" description="Helical" evidence="6">
    <location>
        <begin position="233"/>
        <end position="255"/>
    </location>
</feature>
<evidence type="ECO:0000313" key="10">
    <source>
        <dbReference type="EMBL" id="CAF3989010.1"/>
    </source>
</evidence>
<reference evidence="7" key="1">
    <citation type="submission" date="2021-02" db="EMBL/GenBank/DDBJ databases">
        <authorList>
            <person name="Nowell W R."/>
        </authorList>
    </citation>
    <scope>NUCLEOTIDE SEQUENCE</scope>
</reference>
<evidence type="ECO:0000256" key="6">
    <source>
        <dbReference type="SAM" id="Phobius"/>
    </source>
</evidence>
<dbReference type="AlphaFoldDB" id="A0A814IWL7"/>
<comment type="similarity">
    <text evidence="2">Belongs to the TDE1 family.</text>
</comment>
<evidence type="ECO:0000256" key="5">
    <source>
        <dbReference type="ARBA" id="ARBA00023136"/>
    </source>
</evidence>
<dbReference type="PANTHER" id="PTHR10383:SF9">
    <property type="entry name" value="SERINE INCORPORATOR, ISOFORM F"/>
    <property type="match status" value="1"/>
</dbReference>